<reference evidence="1" key="1">
    <citation type="submission" date="2020-11" db="EMBL/GenBank/DDBJ databases">
        <authorList>
            <person name="Tran Van P."/>
        </authorList>
    </citation>
    <scope>NUCLEOTIDE SEQUENCE</scope>
</reference>
<organism evidence="1">
    <name type="scientific">Medioppia subpectinata</name>
    <dbReference type="NCBI Taxonomy" id="1979941"/>
    <lineage>
        <taxon>Eukaryota</taxon>
        <taxon>Metazoa</taxon>
        <taxon>Ecdysozoa</taxon>
        <taxon>Arthropoda</taxon>
        <taxon>Chelicerata</taxon>
        <taxon>Arachnida</taxon>
        <taxon>Acari</taxon>
        <taxon>Acariformes</taxon>
        <taxon>Sarcoptiformes</taxon>
        <taxon>Oribatida</taxon>
        <taxon>Brachypylina</taxon>
        <taxon>Oppioidea</taxon>
        <taxon>Oppiidae</taxon>
        <taxon>Medioppia</taxon>
    </lineage>
</organism>
<name>A0A7R9KYS2_9ACAR</name>
<evidence type="ECO:0000313" key="2">
    <source>
        <dbReference type="Proteomes" id="UP000759131"/>
    </source>
</evidence>
<protein>
    <submittedName>
        <fullName evidence="1">Uncharacterized protein</fullName>
    </submittedName>
</protein>
<proteinExistence type="predicted"/>
<accession>A0A7R9KYS2</accession>
<dbReference type="Proteomes" id="UP000759131">
    <property type="component" value="Unassembled WGS sequence"/>
</dbReference>
<dbReference type="AlphaFoldDB" id="A0A7R9KYS2"/>
<dbReference type="EMBL" id="CAJPIZ010008379">
    <property type="protein sequence ID" value="CAG2111090.1"/>
    <property type="molecule type" value="Genomic_DNA"/>
</dbReference>
<evidence type="ECO:0000313" key="1">
    <source>
        <dbReference type="EMBL" id="CAD7630660.1"/>
    </source>
</evidence>
<sequence length="118" mass="12647">MAVPDLVTTRLPTLRLAPTRVANWSSYQTPNHSVAPDDTPPVNPIVSLTVTTRAQNAPAFVCPDTVGQKDSSVNVRPIASPTAMTITRSVLEIVCRDVFVDPDSYDIAVLMAGADELD</sequence>
<keyword evidence="2" id="KW-1185">Reference proteome</keyword>
<dbReference type="EMBL" id="OC862954">
    <property type="protein sequence ID" value="CAD7630660.1"/>
    <property type="molecule type" value="Genomic_DNA"/>
</dbReference>
<gene>
    <name evidence="1" type="ORF">OSB1V03_LOCUS11072</name>
</gene>